<feature type="chain" id="PRO_5008572320" evidence="1">
    <location>
        <begin position="22"/>
        <end position="93"/>
    </location>
</feature>
<evidence type="ECO:0000313" key="3">
    <source>
        <dbReference type="Proteomes" id="UP000243180"/>
    </source>
</evidence>
<name>A0A1B4XE83_9GAMM</name>
<keyword evidence="1" id="KW-0732">Signal</keyword>
<dbReference type="KEGG" id="slim:SCL_0791"/>
<accession>A0A1B4XE83</accession>
<dbReference type="EMBL" id="AP014879">
    <property type="protein sequence ID" value="BAV33111.1"/>
    <property type="molecule type" value="Genomic_DNA"/>
</dbReference>
<reference evidence="2 3" key="1">
    <citation type="submission" date="2015-05" db="EMBL/GenBank/DDBJ databases">
        <title>Complete genome sequence of a sulfur-oxidizing gammaproteobacterium strain HA5.</title>
        <authorList>
            <person name="Miura A."/>
            <person name="Kojima H."/>
            <person name="Fukui M."/>
        </authorList>
    </citation>
    <scope>NUCLEOTIDE SEQUENCE [LARGE SCALE GENOMIC DNA]</scope>
    <source>
        <strain evidence="2 3">HA5</strain>
    </source>
</reference>
<feature type="signal peptide" evidence="1">
    <location>
        <begin position="1"/>
        <end position="21"/>
    </location>
</feature>
<dbReference type="InParanoid" id="A0A1B4XE83"/>
<organism evidence="2 3">
    <name type="scientific">Sulfuricaulis limicola</name>
    <dbReference type="NCBI Taxonomy" id="1620215"/>
    <lineage>
        <taxon>Bacteria</taxon>
        <taxon>Pseudomonadati</taxon>
        <taxon>Pseudomonadota</taxon>
        <taxon>Gammaproteobacteria</taxon>
        <taxon>Acidiferrobacterales</taxon>
        <taxon>Acidiferrobacteraceae</taxon>
        <taxon>Sulfuricaulis</taxon>
    </lineage>
</organism>
<dbReference type="AlphaFoldDB" id="A0A1B4XE83"/>
<protein>
    <submittedName>
        <fullName evidence="2">Membrane protein</fullName>
    </submittedName>
</protein>
<gene>
    <name evidence="2" type="ORF">SCL_0791</name>
</gene>
<sequence>MMNAKKLTGLALATAAAGLFATVGITAANAAKHEGEAKVHCNGVNSCKGTSACQTASSACKGQNSCKGKGWQYMSKAECDAAQAKMKGEMHKK</sequence>
<dbReference type="Proteomes" id="UP000243180">
    <property type="component" value="Chromosome"/>
</dbReference>
<keyword evidence="3" id="KW-1185">Reference proteome</keyword>
<evidence type="ECO:0000256" key="1">
    <source>
        <dbReference type="SAM" id="SignalP"/>
    </source>
</evidence>
<evidence type="ECO:0000313" key="2">
    <source>
        <dbReference type="EMBL" id="BAV33111.1"/>
    </source>
</evidence>
<proteinExistence type="predicted"/>